<evidence type="ECO:0000256" key="3">
    <source>
        <dbReference type="ARBA" id="ARBA00022530"/>
    </source>
</evidence>
<organism evidence="9 10">
    <name type="scientific">Chanos chanos</name>
    <name type="common">Milkfish</name>
    <name type="synonym">Mugil chanos</name>
    <dbReference type="NCBI Taxonomy" id="29144"/>
    <lineage>
        <taxon>Eukaryota</taxon>
        <taxon>Metazoa</taxon>
        <taxon>Chordata</taxon>
        <taxon>Craniata</taxon>
        <taxon>Vertebrata</taxon>
        <taxon>Euteleostomi</taxon>
        <taxon>Actinopterygii</taxon>
        <taxon>Neopterygii</taxon>
        <taxon>Teleostei</taxon>
        <taxon>Ostariophysi</taxon>
        <taxon>Gonorynchiformes</taxon>
        <taxon>Chanidae</taxon>
        <taxon>Chanos</taxon>
    </lineage>
</organism>
<evidence type="ECO:0000313" key="9">
    <source>
        <dbReference type="Proteomes" id="UP000504632"/>
    </source>
</evidence>
<dbReference type="SUPFAM" id="SSF53300">
    <property type="entry name" value="vWA-like"/>
    <property type="match status" value="16"/>
</dbReference>
<evidence type="ECO:0000256" key="1">
    <source>
        <dbReference type="ARBA" id="ARBA00004498"/>
    </source>
</evidence>
<accession>A0A6J2WGB9</accession>
<feature type="domain" description="VWFA" evidence="8">
    <location>
        <begin position="1374"/>
        <end position="1549"/>
    </location>
</feature>
<feature type="domain" description="VWFA" evidence="8">
    <location>
        <begin position="1977"/>
        <end position="2152"/>
    </location>
</feature>
<evidence type="ECO:0000256" key="6">
    <source>
        <dbReference type="ARBA" id="ARBA00022889"/>
    </source>
</evidence>
<feature type="domain" description="VWFA" evidence="8">
    <location>
        <begin position="2775"/>
        <end position="2947"/>
    </location>
</feature>
<dbReference type="InterPro" id="IPR002035">
    <property type="entry name" value="VWF_A"/>
</dbReference>
<evidence type="ECO:0000256" key="7">
    <source>
        <dbReference type="ARBA" id="ARBA00023119"/>
    </source>
</evidence>
<dbReference type="PANTHER" id="PTHR22588:SF21">
    <property type="entry name" value="COLLAGEN TYPE VI ALPHA 3 CHAIN"/>
    <property type="match status" value="1"/>
</dbReference>
<proteinExistence type="predicted"/>
<dbReference type="GO" id="GO:0030020">
    <property type="term" value="F:extracellular matrix structural constituent conferring tensile strength"/>
    <property type="evidence" value="ECO:0007669"/>
    <property type="project" value="TreeGrafter"/>
</dbReference>
<feature type="domain" description="VWFA" evidence="8">
    <location>
        <begin position="385"/>
        <end position="557"/>
    </location>
</feature>
<keyword evidence="3" id="KW-0272">Extracellular matrix</keyword>
<evidence type="ECO:0000259" key="8">
    <source>
        <dbReference type="PROSITE" id="PS50234"/>
    </source>
</evidence>
<dbReference type="PANTHER" id="PTHR22588">
    <property type="entry name" value="VWFA DOMAIN-CONTAINING PROTEIN"/>
    <property type="match status" value="1"/>
</dbReference>
<dbReference type="GO" id="GO:0007155">
    <property type="term" value="P:cell adhesion"/>
    <property type="evidence" value="ECO:0007669"/>
    <property type="project" value="UniProtKB-KW"/>
</dbReference>
<feature type="domain" description="VWFA" evidence="8">
    <location>
        <begin position="2573"/>
        <end position="2748"/>
    </location>
</feature>
<feature type="domain" description="VWFA" evidence="8">
    <location>
        <begin position="1777"/>
        <end position="1949"/>
    </location>
</feature>
<feature type="domain" description="VWFA" evidence="8">
    <location>
        <begin position="2976"/>
        <end position="3094"/>
    </location>
</feature>
<evidence type="ECO:0000313" key="10">
    <source>
        <dbReference type="RefSeq" id="XP_030642411.1"/>
    </source>
</evidence>
<keyword evidence="9" id="KW-1185">Reference proteome</keyword>
<evidence type="ECO:0000256" key="2">
    <source>
        <dbReference type="ARBA" id="ARBA00022525"/>
    </source>
</evidence>
<gene>
    <name evidence="10" type="primary">LOC115822640</name>
</gene>
<dbReference type="InterPro" id="IPR036465">
    <property type="entry name" value="vWFA_dom_sf"/>
</dbReference>
<feature type="domain" description="VWFA" evidence="8">
    <location>
        <begin position="183"/>
        <end position="358"/>
    </location>
</feature>
<dbReference type="FunFam" id="3.40.50.410:FF:000003">
    <property type="entry name" value="Collagen type VI alpha 3 chain"/>
    <property type="match status" value="15"/>
</dbReference>
<sequence length="3094" mass="339205">MRDFVQRVVEKLNVAENQDRVSVVQFSREPEANFFLNAYTRKEDILSTVRGLRHKGGRPLNTGVALQYVRDSVLVSSAGGRRLEGVPQLVILLSGGRSFDNVDAPASSLKELGVSIFAIGSRGSDSRELQRISHEPQYALSVSDFTELPDVQEQLLSSVETVVVPITPTSPTRLVDYATPGKDVVFLLDGSDGTRNVFPAMRDFVQRLVEKFSVEENRDRVSVVQYSRDPEVHFYLNAYTTKEDILDRVRGLRHRGGRPLNTGSALQYVRDNVFTAPTGSRRQEGVPQILILLSGGRSSDNVDAPASALKESGVLIFGVGTRNSSREMQSVSNDPTYAQVVSDFSELPNVQQQFLTSVSTVLSEVTPLTTTVRVPIADRRETRKDVVFLLDGSDATRSAFPAMREFVQRVVERLNVSERGDRVSVVQFSRDPVSHFYLNTYRKQEEILSHVTGLRHKGGRPLNTGAALQYVRDNVFTASSGSRRLEGVPQMLILLSGGRSFDSVEAPVTSLKELGVLIFAIGSRGSDGRELQRVAHDPSYALSVADFADLPNVQEQLLSAVKTVVVEAIPTSTSTAIVEGRAAGRDVVFLLDGSDGTRNGFPAMRDFVQRVVEKLNVAENQDRVSVVQFSREPEANFFLNAYTRKEDILSTVRGLRHKGGRPLNTGAALQYVRDSVLVSSAGGRRLEGVPQLVILLSGGRSFDNVDAPASSLKELGVSIFAIGSRGSDSRELQRISHEPQYALSVSDFTELPDVQEQLLSSVETVVVPITPTSPTRLGKDVVFLLDGSDGTRNVFPAMRDFVQRLVEKFSVEENRDRVSVVQYSRDPEVHFYLNAYTTKEDILDRVRGLRHRGGRPLNTGSALQYVRDNVFTAPAGSRRQEGVPQILILLSGGRSSDNVDAPASALKESGVLIFGVGTRNSSREMQSVSNDPTYAQVVSDFSELPNVQQQFLTSVSTVLSEVTPLTTTVRGKADFRTKDVVFLLDGSEATRSAFPAMREFVQRVVERLNVSERGDRVSVVQFSRDPETQFYLNTHTTREDVLDNVRGLRHKGGRPLNTGAALQYVRDNVFTASSGSRRLEGVPQMLILLSGGRSFDSVEAPVTSLKELGVLIFAIGSRGSDGRELQRVAHDPSYALSVADFADLPNVQEQLLSAVKTVVVEAIPTSTSTAIGRDVVFLLDGSDGTRNGFPAMRDFVQRVVEKLNVAENQDRVSVVQFSREPEANFFLNAYTRKEDILSTVRGLRHKGGRPLNTGAALQYVRDSVLVSSAGGRRLEGVPQLVILLSGGRSFDNVDAPASSLKELGVSIFAIGSRGSDSRELQRISHEPQYALSVSDFTELPDVQEQLLSSVETVVVPITPTSPTRLVDYATPGKDVVFLLDGSDGTRNVFPAMRDFVQRLVEKFSVEENRDRVSVVQYSRDPEVHFYLNAYTTKEDILDRVRGLRHRGGRPLNTGSALQYVRDNVFTAPAGSRRQEGVPQILILLSGGRSSDNVDAPASALKESGVLIFGVGTRNSSREMQSVSNDPTYAQVVSDFSELPNVQQQFLTSVSTVLSEVTPLTTTVRGKADFRTETRKDVVFLLDGSEATRSAFPAMREFVQRVVERLNVSERGDRVSVVQFSRDPETQFYLNTHTTREDVLDNVRGLRHKGGRPLNTGAALQYVRDNVFTASSGSRRLEGVPQMLILLSGGRSFDSVEAPVTSLKELGVLIFAIGSRGSDGRELQRVAHDPSYALSVADFADLPNVQEQLLSAVKTVVVEAIPTSTSTAIVEGRAAGRDVVFLLDGSDGTRNGFPAMRDFVQRVVEKLNVAENQDRVSVVQFSREPEANFFLNAYTRKEDILSTVRGLRHKGGRPLNTGAALQYVRDSVLVSSAGGRRLEGVPQLVILLSGGRSFDNVDAPASSLKELGVSIFAIGSRGSDSRELQRISHEPQYALSVSDFTELPDVQEQLLSSVETVVVPITPTSPTRLVDYATPGKDVVFLLDGSDGTRNVFPAMRDFVQRLVEKFSVEENRDRVSVVQYSRDPEVHFYLNAYTTKEDILDRVRGLRHRGGRPLNTGSALQYVRDNVFTAPAGSRRQEGVPQILILLSGGRSSDNVDAPASALKESGVLIFGVGTRNSSREMQSVSNDPTYAQVVSDFSELPNVQQQFLTSVSTVLSEVTPLTTTVRETRKDVVFLLDGSEATRSAFPAMREFVQRVVERLNVSERGDRVSVVQFSRDPETQFYLNTHTTREDVLDNVRGLRHKGGRPLNTGAALQYVRDNVFTASSGSRRLEGVPQMLILLSGGRSFDSVEAPVTSLKELGVLIFAIGSRGSDGRELQRVAHDPSYALSVADFADLPNVQEQLLSAVKTVVVEAIPTSTSTAIVEGRAAGRDVVFLLDGSDGTRNGFPAMRDFVQRVVEKLNVAENQDRVSVVQFSREPEANFFLNAYTRKEDILSTVRGLRHKGGRPLNTGAALQYVRDSVLVSSAGGRRLEGVPQLVILLSGGRSFDNVDAPASSLKELGVSIFAIGSRGSDSRELQRISHEPQYALSVSDFTELPDVQEQLLSSVETVVVPITPTSPTRLVDYATPGKDVVFLLDGSDGTRNVFPAMRDFVQRLVEKFSVEENRDRVSVVQYSRDPEVHFYLNAYTTKEDILDRVRGLRHRGGRPLNTGSALQYVRDNVFTAPAGSRRQEGVPQILILLSGGRSSDNVDAPASALKESGVLIFGVGTRNSSREMQSVSNDPTYAQVVSDFSELPNVQQQFLTSVSTVLSEVTPLTTTVRVPIADRRETRKDVVFLLDGSEATRSAFPAMREFVQRVVERLNVSERGDRVSVVQFSRDPETQFYLNTHTTREDVLDNVRGLRHKGGRPLNTGAALQYVRDNVFTASSGSRRLEGVPQMLILLSGGRSFDSVEAPVTSLKELGVLIFAIGSRGSDGRELQRVAHDPSYALSVADFADLPNVQEQLLSAVKTVVVEAIPTSTSTAIVEGRAAGRDVVFLLDGSDGTRNGFAAMRDFVQRVVEKLNVAENQDRVSVVQFSREPEANFFLNAYTRKEDILSTVRGLRHKGGRPLNTGAALQRNKRGTQGESFFGSGQIASICKTESQMSVLAETG</sequence>
<feature type="domain" description="VWFA" evidence="8">
    <location>
        <begin position="1"/>
        <end position="155"/>
    </location>
</feature>
<dbReference type="SMART" id="SM00327">
    <property type="entry name" value="VWA"/>
    <property type="match status" value="16"/>
</dbReference>
<feature type="domain" description="VWFA" evidence="8">
    <location>
        <begin position="2373"/>
        <end position="2545"/>
    </location>
</feature>
<protein>
    <submittedName>
        <fullName evidence="10">Collagen alpha-3(VI) chain-like</fullName>
    </submittedName>
</protein>
<keyword evidence="5" id="KW-0677">Repeat</keyword>
<dbReference type="Pfam" id="PF00092">
    <property type="entry name" value="VWA"/>
    <property type="match status" value="16"/>
</dbReference>
<comment type="subcellular location">
    <subcellularLocation>
        <location evidence="1">Secreted</location>
        <location evidence="1">Extracellular space</location>
        <location evidence="1">Extracellular matrix</location>
    </subcellularLocation>
</comment>
<feature type="domain" description="VWFA" evidence="8">
    <location>
        <begin position="2172"/>
        <end position="2344"/>
    </location>
</feature>
<keyword evidence="7" id="KW-0176">Collagen</keyword>
<feature type="domain" description="VWFA" evidence="8">
    <location>
        <begin position="1576"/>
        <end position="1748"/>
    </location>
</feature>
<keyword evidence="2" id="KW-0964">Secreted</keyword>
<dbReference type="InterPro" id="IPR052229">
    <property type="entry name" value="Collagen-VI/PIF"/>
</dbReference>
<keyword evidence="6" id="KW-0130">Cell adhesion</keyword>
<feature type="domain" description="VWFA" evidence="8">
    <location>
        <begin position="780"/>
        <end position="955"/>
    </location>
</feature>
<name>A0A6J2WGB9_CHACN</name>
<feature type="domain" description="VWFA" evidence="8">
    <location>
        <begin position="1174"/>
        <end position="1346"/>
    </location>
</feature>
<keyword evidence="4" id="KW-0732">Signal</keyword>
<dbReference type="PROSITE" id="PS50234">
    <property type="entry name" value="VWFA"/>
    <property type="match status" value="16"/>
</dbReference>
<dbReference type="Gene3D" id="3.40.50.410">
    <property type="entry name" value="von Willebrand factor, type A domain"/>
    <property type="match status" value="16"/>
</dbReference>
<dbReference type="Proteomes" id="UP000504632">
    <property type="component" value="Chromosome 10"/>
</dbReference>
<reference evidence="10" key="1">
    <citation type="submission" date="2025-08" db="UniProtKB">
        <authorList>
            <consortium name="RefSeq"/>
        </authorList>
    </citation>
    <scope>IDENTIFICATION</scope>
</reference>
<feature type="domain" description="VWFA" evidence="8">
    <location>
        <begin position="979"/>
        <end position="1151"/>
    </location>
</feature>
<feature type="domain" description="VWFA" evidence="8">
    <location>
        <begin position="586"/>
        <end position="758"/>
    </location>
</feature>
<evidence type="ECO:0000256" key="4">
    <source>
        <dbReference type="ARBA" id="ARBA00022729"/>
    </source>
</evidence>
<dbReference type="OrthoDB" id="6132182at2759"/>
<dbReference type="RefSeq" id="XP_030642411.1">
    <property type="nucleotide sequence ID" value="XM_030786551.1"/>
</dbReference>
<dbReference type="GO" id="GO:0005581">
    <property type="term" value="C:collagen trimer"/>
    <property type="evidence" value="ECO:0007669"/>
    <property type="project" value="UniProtKB-KW"/>
</dbReference>
<evidence type="ECO:0000256" key="5">
    <source>
        <dbReference type="ARBA" id="ARBA00022737"/>
    </source>
</evidence>
<dbReference type="InParanoid" id="A0A6J2WGB9"/>
<dbReference type="GeneID" id="115822640"/>